<sequence>MFSRRDVLKWSALSMAPVCVRPSTTWAADAAFTTNVLAAGQKPTDARLGPPKTLNDYFPFPVPQTAAEWAARRQAVREQVLVATGLWPLPDKTPLNPVVHGAIERDGYTVEKVFFASMPGHYVCGNLYKPAGKPATGKWPAILSPHGHWLNGRFYEAPDAEVAKQMKSGAEATKEGAKYPLQARCAMLARLGFVVFHYDMVGYADSTAIKHIARSGVPHPEGFADANGELRLQSLMGLQTWNSVRALDFIESLPDVDAKKIGVTGASGGGTQTFVLCAVDDRPAAAFPAVMVSTAMQGGCVCENCSYLRVGTGNVELAALFAPKPLAMSGADDWTKEIMTKGFPELKKLYALAGAPENVAAQAWTQFPHNYNQVAREFMYSWFSKHLLGKDDKIAEKPFTPVPPKDLTVFDAKHARPADEVGSVKLREAMTKASDTKMAALAPTDEKSLAEFRRVVGTALRVMVNDTLPVAGTIEVHGLKEDTGPGGLKVHKALLGRKGSTDAVPAIGCPPAGFDGNVAVLWLHPQGKASLVENGDWAAPVKALHQKKIAVLGIDAFQTGEQVGPKPFPVNATYAGFTYGYNRSVLANQVRDALTAIAFLRDVIKAKAIHVVGWGAFGPAAVLARALAGPVVTKLAADLNQFRFETLTDPADPMMLPGAGKYGGLPAFLALCAPGEVLAHNHKGTATGKLSKAAYAAAGAADKLTRAESRLDPTVVTDWLVKG</sequence>
<reference evidence="3" key="1">
    <citation type="submission" date="2017-06" db="EMBL/GenBank/DDBJ databases">
        <title>Genome analysis of Fimbriiglobus ruber SP5, the first member of the order Planctomycetales with confirmed chitinolytic capability.</title>
        <authorList>
            <person name="Ravin N.V."/>
            <person name="Rakitin A.L."/>
            <person name="Ivanova A.A."/>
            <person name="Beletsky A.V."/>
            <person name="Kulichevskaya I.S."/>
            <person name="Mardanov A.V."/>
            <person name="Dedysh S.N."/>
        </authorList>
    </citation>
    <scope>NUCLEOTIDE SEQUENCE [LARGE SCALE GENOMIC DNA]</scope>
    <source>
        <strain evidence="3">SP5</strain>
    </source>
</reference>
<comment type="caution">
    <text evidence="2">The sequence shown here is derived from an EMBL/GenBank/DDBJ whole genome shotgun (WGS) entry which is preliminary data.</text>
</comment>
<dbReference type="PANTHER" id="PTHR22946">
    <property type="entry name" value="DIENELACTONE HYDROLASE DOMAIN-CONTAINING PROTEIN-RELATED"/>
    <property type="match status" value="1"/>
</dbReference>
<dbReference type="PANTHER" id="PTHR22946:SF8">
    <property type="entry name" value="ACETYL XYLAN ESTERASE DOMAIN-CONTAINING PROTEIN"/>
    <property type="match status" value="1"/>
</dbReference>
<dbReference type="OrthoDB" id="244125at2"/>
<gene>
    <name evidence="2" type="ORF">FRUB_08928</name>
</gene>
<dbReference type="AlphaFoldDB" id="A0A225DJ12"/>
<protein>
    <submittedName>
        <fullName evidence="2">Uncharacterized protein</fullName>
    </submittedName>
</protein>
<proteinExistence type="predicted"/>
<dbReference type="Gene3D" id="3.40.50.1820">
    <property type="entry name" value="alpha/beta hydrolase"/>
    <property type="match status" value="2"/>
</dbReference>
<dbReference type="RefSeq" id="WP_088259380.1">
    <property type="nucleotide sequence ID" value="NZ_NIDE01000017.1"/>
</dbReference>
<dbReference type="SUPFAM" id="SSF53474">
    <property type="entry name" value="alpha/beta-Hydrolases"/>
    <property type="match status" value="2"/>
</dbReference>
<evidence type="ECO:0000313" key="3">
    <source>
        <dbReference type="Proteomes" id="UP000214646"/>
    </source>
</evidence>
<evidence type="ECO:0000256" key="1">
    <source>
        <dbReference type="SAM" id="SignalP"/>
    </source>
</evidence>
<organism evidence="2 3">
    <name type="scientific">Fimbriiglobus ruber</name>
    <dbReference type="NCBI Taxonomy" id="1908690"/>
    <lineage>
        <taxon>Bacteria</taxon>
        <taxon>Pseudomonadati</taxon>
        <taxon>Planctomycetota</taxon>
        <taxon>Planctomycetia</taxon>
        <taxon>Gemmatales</taxon>
        <taxon>Gemmataceae</taxon>
        <taxon>Fimbriiglobus</taxon>
    </lineage>
</organism>
<dbReference type="InterPro" id="IPR029058">
    <property type="entry name" value="AB_hydrolase_fold"/>
</dbReference>
<keyword evidence="1" id="KW-0732">Signal</keyword>
<dbReference type="InterPro" id="IPR050261">
    <property type="entry name" value="FrsA_esterase"/>
</dbReference>
<feature type="signal peptide" evidence="1">
    <location>
        <begin position="1"/>
        <end position="27"/>
    </location>
</feature>
<dbReference type="Proteomes" id="UP000214646">
    <property type="component" value="Unassembled WGS sequence"/>
</dbReference>
<keyword evidence="3" id="KW-1185">Reference proteome</keyword>
<dbReference type="EMBL" id="NIDE01000017">
    <property type="protein sequence ID" value="OWK36365.1"/>
    <property type="molecule type" value="Genomic_DNA"/>
</dbReference>
<feature type="chain" id="PRO_5012013753" evidence="1">
    <location>
        <begin position="28"/>
        <end position="723"/>
    </location>
</feature>
<accession>A0A225DJ12</accession>
<evidence type="ECO:0000313" key="2">
    <source>
        <dbReference type="EMBL" id="OWK36365.1"/>
    </source>
</evidence>
<name>A0A225DJ12_9BACT</name>